<dbReference type="NCBIfam" id="TIGR01179">
    <property type="entry name" value="galE"/>
    <property type="match status" value="1"/>
</dbReference>
<dbReference type="SUPFAM" id="SSF51735">
    <property type="entry name" value="NAD(P)-binding Rossmann-fold domains"/>
    <property type="match status" value="1"/>
</dbReference>
<dbReference type="GO" id="GO:0003978">
    <property type="term" value="F:UDP-glucose 4-epimerase activity"/>
    <property type="evidence" value="ECO:0007669"/>
    <property type="project" value="UniProtKB-UniRule"/>
</dbReference>
<comment type="caution">
    <text evidence="12">The sequence shown here is derived from an EMBL/GenBank/DDBJ whole genome shotgun (WGS) entry which is preliminary data.</text>
</comment>
<dbReference type="Gene3D" id="3.40.50.720">
    <property type="entry name" value="NAD(P)-binding Rossmann-like Domain"/>
    <property type="match status" value="1"/>
</dbReference>
<dbReference type="GO" id="GO:0033499">
    <property type="term" value="P:galactose catabolic process via UDP-galactose, Leloir pathway"/>
    <property type="evidence" value="ECO:0007669"/>
    <property type="project" value="TreeGrafter"/>
</dbReference>
<evidence type="ECO:0000256" key="7">
    <source>
        <dbReference type="ARBA" id="ARBA00023027"/>
    </source>
</evidence>
<dbReference type="PANTHER" id="PTHR43725:SF53">
    <property type="entry name" value="UDP-ARABINOSE 4-EPIMERASE 1"/>
    <property type="match status" value="1"/>
</dbReference>
<evidence type="ECO:0000259" key="11">
    <source>
        <dbReference type="Pfam" id="PF01370"/>
    </source>
</evidence>
<evidence type="ECO:0000256" key="9">
    <source>
        <dbReference type="ARBA" id="ARBA00023277"/>
    </source>
</evidence>
<comment type="similarity">
    <text evidence="4 10">Belongs to the NAD(P)-dependent epimerase/dehydratase family.</text>
</comment>
<organism evidence="12 13">
    <name type="scientific">Roseibium aggregatum</name>
    <dbReference type="NCBI Taxonomy" id="187304"/>
    <lineage>
        <taxon>Bacteria</taxon>
        <taxon>Pseudomonadati</taxon>
        <taxon>Pseudomonadota</taxon>
        <taxon>Alphaproteobacteria</taxon>
        <taxon>Hyphomicrobiales</taxon>
        <taxon>Stappiaceae</taxon>
        <taxon>Roseibium</taxon>
    </lineage>
</organism>
<keyword evidence="9 10" id="KW-0119">Carbohydrate metabolism</keyword>
<evidence type="ECO:0000256" key="8">
    <source>
        <dbReference type="ARBA" id="ARBA00023235"/>
    </source>
</evidence>
<dbReference type="EC" id="5.1.3.2" evidence="5 10"/>
<evidence type="ECO:0000256" key="5">
    <source>
        <dbReference type="ARBA" id="ARBA00013189"/>
    </source>
</evidence>
<comment type="catalytic activity">
    <reaction evidence="1 10">
        <text>UDP-alpha-D-glucose = UDP-alpha-D-galactose</text>
        <dbReference type="Rhea" id="RHEA:22168"/>
        <dbReference type="ChEBI" id="CHEBI:58885"/>
        <dbReference type="ChEBI" id="CHEBI:66914"/>
        <dbReference type="EC" id="5.1.3.2"/>
    </reaction>
</comment>
<protein>
    <recommendedName>
        <fullName evidence="6 10">UDP-glucose 4-epimerase</fullName>
        <ecNumber evidence="5 10">5.1.3.2</ecNumber>
    </recommendedName>
</protein>
<comment type="pathway">
    <text evidence="3 10">Carbohydrate metabolism; galactose metabolism.</text>
</comment>
<dbReference type="RefSeq" id="WP_207139194.1">
    <property type="nucleotide sequence ID" value="NZ_JAEKJZ010000001.1"/>
</dbReference>
<evidence type="ECO:0000256" key="10">
    <source>
        <dbReference type="RuleBase" id="RU366046"/>
    </source>
</evidence>
<dbReference type="CDD" id="cd05247">
    <property type="entry name" value="UDP_G4E_1_SDR_e"/>
    <property type="match status" value="1"/>
</dbReference>
<name>A0A939EA49_9HYPH</name>
<dbReference type="Gene3D" id="3.90.25.10">
    <property type="entry name" value="UDP-galactose 4-epimerase, domain 1"/>
    <property type="match status" value="1"/>
</dbReference>
<dbReference type="AlphaFoldDB" id="A0A939EA49"/>
<reference evidence="12" key="1">
    <citation type="submission" date="2020-12" db="EMBL/GenBank/DDBJ databases">
        <title>Oil enriched cultivation method for isolating marine PHA-producing bacteria.</title>
        <authorList>
            <person name="Zheng W."/>
            <person name="Yu S."/>
            <person name="Huang Y."/>
        </authorList>
    </citation>
    <scope>NUCLEOTIDE SEQUENCE</scope>
    <source>
        <strain evidence="12">SY-2-12</strain>
    </source>
</reference>
<gene>
    <name evidence="12" type="primary">galE</name>
    <name evidence="12" type="ORF">JF539_04805</name>
</gene>
<comment type="subunit">
    <text evidence="10">Homodimer.</text>
</comment>
<keyword evidence="8 10" id="KW-0413">Isomerase</keyword>
<feature type="domain" description="NAD-dependent epimerase/dehydratase" evidence="11">
    <location>
        <begin position="3"/>
        <end position="252"/>
    </location>
</feature>
<sequence>MTVLITGGAGYIGSHTVLDFLDAGEVPVVIDNLSTGFDWLVPENVSLYIEDIANRDNVAEILRKHEIDTIIHFAGSIILPESIENPLKYYRNNTVNSLGLMEEAVANGVKHFVFSSTAAVYGLPDSVPVPETAPLRPQAPYGTSKLMTEQMLSDVARAHDLTFTALRYFNVAGADPRGRAGQATLNATNLIKVACETAVGKREAITVFGEDYDTPDGTAIRDFIHVTDLATAHRLAVERLRRGGGSLIANCGYGRGFSVLDVIRSVKSASGKDFQVHMGPRRPGDCPEVVADNRLALAELNWKPELDDLDQIVGDAYRWEDSLSRRNRI</sequence>
<dbReference type="Proteomes" id="UP000664096">
    <property type="component" value="Unassembled WGS sequence"/>
</dbReference>
<evidence type="ECO:0000256" key="3">
    <source>
        <dbReference type="ARBA" id="ARBA00004947"/>
    </source>
</evidence>
<dbReference type="Pfam" id="PF01370">
    <property type="entry name" value="Epimerase"/>
    <property type="match status" value="1"/>
</dbReference>
<evidence type="ECO:0000256" key="6">
    <source>
        <dbReference type="ARBA" id="ARBA00018569"/>
    </source>
</evidence>
<dbReference type="InterPro" id="IPR001509">
    <property type="entry name" value="Epimerase_deHydtase"/>
</dbReference>
<dbReference type="InterPro" id="IPR036291">
    <property type="entry name" value="NAD(P)-bd_dom_sf"/>
</dbReference>
<evidence type="ECO:0000256" key="1">
    <source>
        <dbReference type="ARBA" id="ARBA00000083"/>
    </source>
</evidence>
<evidence type="ECO:0000256" key="2">
    <source>
        <dbReference type="ARBA" id="ARBA00001911"/>
    </source>
</evidence>
<keyword evidence="7 10" id="KW-0520">NAD</keyword>
<evidence type="ECO:0000313" key="12">
    <source>
        <dbReference type="EMBL" id="MBN9669646.1"/>
    </source>
</evidence>
<accession>A0A939EA49</accession>
<comment type="cofactor">
    <cofactor evidence="2 10">
        <name>NAD(+)</name>
        <dbReference type="ChEBI" id="CHEBI:57540"/>
    </cofactor>
</comment>
<evidence type="ECO:0000256" key="4">
    <source>
        <dbReference type="ARBA" id="ARBA00007637"/>
    </source>
</evidence>
<dbReference type="EMBL" id="JAEKJZ010000001">
    <property type="protein sequence ID" value="MBN9669646.1"/>
    <property type="molecule type" value="Genomic_DNA"/>
</dbReference>
<evidence type="ECO:0000313" key="13">
    <source>
        <dbReference type="Proteomes" id="UP000664096"/>
    </source>
</evidence>
<dbReference type="InterPro" id="IPR005886">
    <property type="entry name" value="UDP_G4E"/>
</dbReference>
<dbReference type="PANTHER" id="PTHR43725">
    <property type="entry name" value="UDP-GLUCOSE 4-EPIMERASE"/>
    <property type="match status" value="1"/>
</dbReference>
<proteinExistence type="inferred from homology"/>